<dbReference type="Gene3D" id="3.40.50.720">
    <property type="entry name" value="NAD(P)-binding Rossmann-like Domain"/>
    <property type="match status" value="1"/>
</dbReference>
<evidence type="ECO:0000256" key="5">
    <source>
        <dbReference type="ARBA" id="ARBA00047084"/>
    </source>
</evidence>
<evidence type="ECO:0000256" key="3">
    <source>
        <dbReference type="ARBA" id="ARBA00023002"/>
    </source>
</evidence>
<proteinExistence type="inferred from homology"/>
<dbReference type="SUPFAM" id="SSF51735">
    <property type="entry name" value="NAD(P)-binding Rossmann-fold domains"/>
    <property type="match status" value="1"/>
</dbReference>
<dbReference type="EC" id="1.4.1.3" evidence="1"/>
<evidence type="ECO:0000256" key="6">
    <source>
        <dbReference type="ARBA" id="ARBA00047867"/>
    </source>
</evidence>
<keyword evidence="2" id="KW-0013">ADP-ribosylation</keyword>
<dbReference type="GO" id="GO:0004352">
    <property type="term" value="F:glutamate dehydrogenase (NAD+) activity"/>
    <property type="evidence" value="ECO:0007669"/>
    <property type="project" value="TreeGrafter"/>
</dbReference>
<comment type="subunit">
    <text evidence="5">Homohexamer. Interacts with HADH; this interaction inhibits the activation of GLUD1.</text>
</comment>
<dbReference type="GO" id="GO:0005739">
    <property type="term" value="C:mitochondrion"/>
    <property type="evidence" value="ECO:0007669"/>
    <property type="project" value="TreeGrafter"/>
</dbReference>
<evidence type="ECO:0000256" key="1">
    <source>
        <dbReference type="ARBA" id="ARBA00012889"/>
    </source>
</evidence>
<accession>L9KGD0</accession>
<reference evidence="11" key="1">
    <citation type="submission" date="2012-07" db="EMBL/GenBank/DDBJ databases">
        <title>Genome of the Chinese tree shrew, a rising model animal genetically related to primates.</title>
        <authorList>
            <person name="Zhang G."/>
            <person name="Fan Y."/>
            <person name="Yao Y."/>
            <person name="Huang Z."/>
        </authorList>
    </citation>
    <scope>NUCLEOTIDE SEQUENCE [LARGE SCALE GENOMIC DNA]</scope>
</reference>
<sequence length="208" mass="22776">MVWIAHTCASTTGHCDTNALACMSGKPISQGGIHGCISTTDQGFSMGWRTSSMKPFVSVLGMTPGFEDKMFIVQGFGNVGLHSMRYLHRFGAKCVAVGESDWSIWYPNGIDRKELGHFKLQHSSILGFLKASPYKGSIMEAGCDILIADASEKHLPISNTPRVKDDIITEVANGPATPDVDKIFLERNITVIPHLYLNVRRVTGSYIE</sequence>
<dbReference type="PRINTS" id="PR00082">
    <property type="entry name" value="GLFDHDRGNASE"/>
</dbReference>
<evidence type="ECO:0000256" key="7">
    <source>
        <dbReference type="ARBA" id="ARBA00048577"/>
    </source>
</evidence>
<gene>
    <name evidence="10" type="ORF">TREES_T100005517</name>
</gene>
<evidence type="ECO:0000256" key="4">
    <source>
        <dbReference type="ARBA" id="ARBA00040147"/>
    </source>
</evidence>
<dbReference type="Pfam" id="PF00208">
    <property type="entry name" value="ELFV_dehydrog"/>
    <property type="match status" value="1"/>
</dbReference>
<keyword evidence="11" id="KW-1185">Reference proteome</keyword>
<keyword evidence="3 8" id="KW-0560">Oxidoreductase</keyword>
<evidence type="ECO:0000256" key="8">
    <source>
        <dbReference type="RuleBase" id="RU004417"/>
    </source>
</evidence>
<comment type="similarity">
    <text evidence="8">Belongs to the Glu/Leu/Phe/Val dehydrogenases family.</text>
</comment>
<reference evidence="11" key="2">
    <citation type="journal article" date="2013" name="Nat. Commun.">
        <title>Genome of the Chinese tree shrew.</title>
        <authorList>
            <person name="Fan Y."/>
            <person name="Huang Z.Y."/>
            <person name="Cao C.C."/>
            <person name="Chen C.S."/>
            <person name="Chen Y.X."/>
            <person name="Fan D.D."/>
            <person name="He J."/>
            <person name="Hou H.L."/>
            <person name="Hu L."/>
            <person name="Hu X.T."/>
            <person name="Jiang X.T."/>
            <person name="Lai R."/>
            <person name="Lang Y.S."/>
            <person name="Liang B."/>
            <person name="Liao S.G."/>
            <person name="Mu D."/>
            <person name="Ma Y.Y."/>
            <person name="Niu Y.Y."/>
            <person name="Sun X.Q."/>
            <person name="Xia J.Q."/>
            <person name="Xiao J."/>
            <person name="Xiong Z.Q."/>
            <person name="Xu L."/>
            <person name="Yang L."/>
            <person name="Zhang Y."/>
            <person name="Zhao W."/>
            <person name="Zhao X.D."/>
            <person name="Zheng Y.T."/>
            <person name="Zhou J.M."/>
            <person name="Zhu Y.B."/>
            <person name="Zhang G.J."/>
            <person name="Wang J."/>
            <person name="Yao Y.G."/>
        </authorList>
    </citation>
    <scope>NUCLEOTIDE SEQUENCE [LARGE SCALE GENOMIC DNA]</scope>
</reference>
<evidence type="ECO:0000313" key="11">
    <source>
        <dbReference type="Proteomes" id="UP000011518"/>
    </source>
</evidence>
<name>L9KGD0_TUPCH</name>
<feature type="domain" description="Glutamate/phenylalanine/leucine/valine/L-tryptophan dehydrogenase C-terminal" evidence="9">
    <location>
        <begin position="51"/>
        <end position="204"/>
    </location>
</feature>
<organism evidence="10 11">
    <name type="scientific">Tupaia chinensis</name>
    <name type="common">Chinese tree shrew</name>
    <name type="synonym">Tupaia belangeri chinensis</name>
    <dbReference type="NCBI Taxonomy" id="246437"/>
    <lineage>
        <taxon>Eukaryota</taxon>
        <taxon>Metazoa</taxon>
        <taxon>Chordata</taxon>
        <taxon>Craniata</taxon>
        <taxon>Vertebrata</taxon>
        <taxon>Euteleostomi</taxon>
        <taxon>Mammalia</taxon>
        <taxon>Eutheria</taxon>
        <taxon>Euarchontoglires</taxon>
        <taxon>Scandentia</taxon>
        <taxon>Tupaiidae</taxon>
        <taxon>Tupaia</taxon>
    </lineage>
</organism>
<dbReference type="InParanoid" id="L9KGD0"/>
<dbReference type="InterPro" id="IPR006096">
    <property type="entry name" value="Glu/Leu/Phe/Val/Trp_DH_C"/>
</dbReference>
<protein>
    <recommendedName>
        <fullName evidence="4">Glutamate dehydrogenase 1, mitochondrial</fullName>
        <ecNumber evidence="1">1.4.1.3</ecNumber>
    </recommendedName>
</protein>
<dbReference type="PANTHER" id="PTHR11606:SF13">
    <property type="entry name" value="GLUTAMATE DEHYDROGENASE 1, MITOCHONDRIAL"/>
    <property type="match status" value="1"/>
</dbReference>
<comment type="catalytic activity">
    <reaction evidence="6">
        <text>L-glutamate + NAD(+) + H2O = 2-oxoglutarate + NH4(+) + NADH + H(+)</text>
        <dbReference type="Rhea" id="RHEA:15133"/>
        <dbReference type="ChEBI" id="CHEBI:15377"/>
        <dbReference type="ChEBI" id="CHEBI:15378"/>
        <dbReference type="ChEBI" id="CHEBI:16810"/>
        <dbReference type="ChEBI" id="CHEBI:28938"/>
        <dbReference type="ChEBI" id="CHEBI:29985"/>
        <dbReference type="ChEBI" id="CHEBI:57540"/>
        <dbReference type="ChEBI" id="CHEBI:57945"/>
        <dbReference type="EC" id="1.4.1.3"/>
    </reaction>
</comment>
<evidence type="ECO:0000256" key="2">
    <source>
        <dbReference type="ARBA" id="ARBA00022765"/>
    </source>
</evidence>
<dbReference type="AlphaFoldDB" id="L9KGD0"/>
<dbReference type="PANTHER" id="PTHR11606">
    <property type="entry name" value="GLUTAMATE DEHYDROGENASE"/>
    <property type="match status" value="1"/>
</dbReference>
<dbReference type="SMART" id="SM00839">
    <property type="entry name" value="ELFV_dehydrog"/>
    <property type="match status" value="1"/>
</dbReference>
<evidence type="ECO:0000313" key="10">
    <source>
        <dbReference type="EMBL" id="ELW61723.1"/>
    </source>
</evidence>
<dbReference type="InterPro" id="IPR006095">
    <property type="entry name" value="Glu/Leu/Phe/Val/Trp_DH"/>
</dbReference>
<dbReference type="InterPro" id="IPR036291">
    <property type="entry name" value="NAD(P)-bd_dom_sf"/>
</dbReference>
<dbReference type="EMBL" id="KB320859">
    <property type="protein sequence ID" value="ELW61723.1"/>
    <property type="molecule type" value="Genomic_DNA"/>
</dbReference>
<evidence type="ECO:0000259" key="9">
    <source>
        <dbReference type="SMART" id="SM00839"/>
    </source>
</evidence>
<comment type="catalytic activity">
    <reaction evidence="7">
        <text>L-glutamate + NADP(+) + H2O = 2-oxoglutarate + NH4(+) + NADPH + H(+)</text>
        <dbReference type="Rhea" id="RHEA:11612"/>
        <dbReference type="ChEBI" id="CHEBI:15377"/>
        <dbReference type="ChEBI" id="CHEBI:15378"/>
        <dbReference type="ChEBI" id="CHEBI:16810"/>
        <dbReference type="ChEBI" id="CHEBI:28938"/>
        <dbReference type="ChEBI" id="CHEBI:29985"/>
        <dbReference type="ChEBI" id="CHEBI:57783"/>
        <dbReference type="ChEBI" id="CHEBI:58349"/>
        <dbReference type="EC" id="1.4.1.3"/>
    </reaction>
</comment>
<dbReference type="GO" id="GO:0006538">
    <property type="term" value="P:L-glutamate catabolic process"/>
    <property type="evidence" value="ECO:0007669"/>
    <property type="project" value="TreeGrafter"/>
</dbReference>
<dbReference type="Proteomes" id="UP000011518">
    <property type="component" value="Unassembled WGS sequence"/>
</dbReference>
<dbReference type="STRING" id="246437.L9KGD0"/>